<dbReference type="PANTHER" id="PTHR33877:SF1">
    <property type="entry name" value="TYPE IV METHYL-DIRECTED RESTRICTION ENZYME ECOKMCRA"/>
    <property type="match status" value="1"/>
</dbReference>
<evidence type="ECO:0000259" key="1">
    <source>
        <dbReference type="SMART" id="SM00507"/>
    </source>
</evidence>
<evidence type="ECO:0000313" key="2">
    <source>
        <dbReference type="EMBL" id="GAI73729.1"/>
    </source>
</evidence>
<dbReference type="InterPro" id="IPR052892">
    <property type="entry name" value="NA-targeting_endonuclease"/>
</dbReference>
<proteinExistence type="predicted"/>
<dbReference type="Gene3D" id="1.10.30.50">
    <property type="match status" value="1"/>
</dbReference>
<dbReference type="GO" id="GO:0008270">
    <property type="term" value="F:zinc ion binding"/>
    <property type="evidence" value="ECO:0007669"/>
    <property type="project" value="InterPro"/>
</dbReference>
<feature type="non-terminal residue" evidence="2">
    <location>
        <position position="1"/>
    </location>
</feature>
<feature type="domain" description="HNH nuclease" evidence="1">
    <location>
        <begin position="4"/>
        <end position="59"/>
    </location>
</feature>
<organism evidence="2">
    <name type="scientific">marine sediment metagenome</name>
    <dbReference type="NCBI Taxonomy" id="412755"/>
    <lineage>
        <taxon>unclassified sequences</taxon>
        <taxon>metagenomes</taxon>
        <taxon>ecological metagenomes</taxon>
    </lineage>
</organism>
<dbReference type="AlphaFoldDB" id="X1T0Y0"/>
<dbReference type="InterPro" id="IPR002711">
    <property type="entry name" value="HNH"/>
</dbReference>
<comment type="caution">
    <text evidence="2">The sequence shown here is derived from an EMBL/GenBank/DDBJ whole genome shotgun (WGS) entry which is preliminary data.</text>
</comment>
<dbReference type="Pfam" id="PF01844">
    <property type="entry name" value="HNH"/>
    <property type="match status" value="1"/>
</dbReference>
<protein>
    <recommendedName>
        <fullName evidence="1">HNH nuclease domain-containing protein</fullName>
    </recommendedName>
</protein>
<gene>
    <name evidence="2" type="ORF">S12H4_20155</name>
</gene>
<name>X1T0Y0_9ZZZZ</name>
<dbReference type="GO" id="GO:0003676">
    <property type="term" value="F:nucleic acid binding"/>
    <property type="evidence" value="ECO:0007669"/>
    <property type="project" value="InterPro"/>
</dbReference>
<dbReference type="PANTHER" id="PTHR33877">
    <property type="entry name" value="SLL1193 PROTEIN"/>
    <property type="match status" value="1"/>
</dbReference>
<dbReference type="GO" id="GO:0004519">
    <property type="term" value="F:endonuclease activity"/>
    <property type="evidence" value="ECO:0007669"/>
    <property type="project" value="InterPro"/>
</dbReference>
<dbReference type="InterPro" id="IPR003615">
    <property type="entry name" value="HNH_nuc"/>
</dbReference>
<dbReference type="CDD" id="cd00085">
    <property type="entry name" value="HNHc"/>
    <property type="match status" value="1"/>
</dbReference>
<reference evidence="2" key="1">
    <citation type="journal article" date="2014" name="Front. Microbiol.">
        <title>High frequency of phylogenetically diverse reductive dehalogenase-homologous genes in deep subseafloor sedimentary metagenomes.</title>
        <authorList>
            <person name="Kawai M."/>
            <person name="Futagami T."/>
            <person name="Toyoda A."/>
            <person name="Takaki Y."/>
            <person name="Nishi S."/>
            <person name="Hori S."/>
            <person name="Arai W."/>
            <person name="Tsubouchi T."/>
            <person name="Morono Y."/>
            <person name="Uchiyama I."/>
            <person name="Ito T."/>
            <person name="Fujiyama A."/>
            <person name="Inagaki F."/>
            <person name="Takami H."/>
        </authorList>
    </citation>
    <scope>NUCLEOTIDE SEQUENCE</scope>
    <source>
        <strain evidence="2">Expedition CK06-06</strain>
    </source>
</reference>
<sequence>TIEQIRKLKELAWGICLGWKRKPHYVGEQKLTIDHIIPISKGGRNDIENIQLLCKSCNSSKGATL</sequence>
<dbReference type="EMBL" id="BARW01010173">
    <property type="protein sequence ID" value="GAI73729.1"/>
    <property type="molecule type" value="Genomic_DNA"/>
</dbReference>
<dbReference type="SMART" id="SM00507">
    <property type="entry name" value="HNHc"/>
    <property type="match status" value="1"/>
</dbReference>
<accession>X1T0Y0</accession>